<evidence type="ECO:0000313" key="5">
    <source>
        <dbReference type="EMBL" id="KAK9774387.1"/>
    </source>
</evidence>
<dbReference type="PANTHER" id="PTHR24321:SF8">
    <property type="entry name" value="ESTRADIOL 17-BETA-DEHYDROGENASE 8-RELATED"/>
    <property type="match status" value="1"/>
</dbReference>
<evidence type="ECO:0000256" key="2">
    <source>
        <dbReference type="ARBA" id="ARBA00022857"/>
    </source>
</evidence>
<keyword evidence="6" id="KW-1185">Reference proteome</keyword>
<keyword evidence="4" id="KW-0812">Transmembrane</keyword>
<dbReference type="EMBL" id="JARVKM010000042">
    <property type="protein sequence ID" value="KAK9774387.1"/>
    <property type="molecule type" value="Genomic_DNA"/>
</dbReference>
<feature type="transmembrane region" description="Helical" evidence="4">
    <location>
        <begin position="440"/>
        <end position="461"/>
    </location>
</feature>
<dbReference type="PRINTS" id="PR00080">
    <property type="entry name" value="SDRFAMILY"/>
</dbReference>
<reference evidence="5 6" key="1">
    <citation type="submission" date="2024-02" db="EMBL/GenBank/DDBJ databases">
        <title>First draft genome assembly of two strains of Seiridium cardinale.</title>
        <authorList>
            <person name="Emiliani G."/>
            <person name="Scali E."/>
        </authorList>
    </citation>
    <scope>NUCLEOTIDE SEQUENCE [LARGE SCALE GENOMIC DNA]</scope>
    <source>
        <strain evidence="5 6">BM-138-000479</strain>
    </source>
</reference>
<comment type="caution">
    <text evidence="5">The sequence shown here is derived from an EMBL/GenBank/DDBJ whole genome shotgun (WGS) entry which is preliminary data.</text>
</comment>
<dbReference type="Proteomes" id="UP001465668">
    <property type="component" value="Unassembled WGS sequence"/>
</dbReference>
<feature type="transmembrane region" description="Helical" evidence="4">
    <location>
        <begin position="524"/>
        <end position="544"/>
    </location>
</feature>
<feature type="transmembrane region" description="Helical" evidence="4">
    <location>
        <begin position="412"/>
        <end position="433"/>
    </location>
</feature>
<gene>
    <name evidence="5" type="ORF">SCAR479_08992</name>
</gene>
<dbReference type="SUPFAM" id="SSF51735">
    <property type="entry name" value="NAD(P)-binding Rossmann-fold domains"/>
    <property type="match status" value="2"/>
</dbReference>
<dbReference type="InterPro" id="IPR020904">
    <property type="entry name" value="Sc_DH/Rdtase_CS"/>
</dbReference>
<dbReference type="Gene3D" id="3.40.50.720">
    <property type="entry name" value="NAD(P)-binding Rossmann-like Domain"/>
    <property type="match status" value="3"/>
</dbReference>
<dbReference type="InterPro" id="IPR002347">
    <property type="entry name" value="SDR_fam"/>
</dbReference>
<dbReference type="PROSITE" id="PS00061">
    <property type="entry name" value="ADH_SHORT"/>
    <property type="match status" value="1"/>
</dbReference>
<comment type="similarity">
    <text evidence="1">Belongs to the short-chain dehydrogenases/reductases (SDR) family.</text>
</comment>
<keyword evidence="3" id="KW-0560">Oxidoreductase</keyword>
<name>A0ABR2XKP2_9PEZI</name>
<accession>A0ABR2XKP2</accession>
<protein>
    <submittedName>
        <fullName evidence="5">Uncharacterized protein</fullName>
    </submittedName>
</protein>
<organism evidence="5 6">
    <name type="scientific">Seiridium cardinale</name>
    <dbReference type="NCBI Taxonomy" id="138064"/>
    <lineage>
        <taxon>Eukaryota</taxon>
        <taxon>Fungi</taxon>
        <taxon>Dikarya</taxon>
        <taxon>Ascomycota</taxon>
        <taxon>Pezizomycotina</taxon>
        <taxon>Sordariomycetes</taxon>
        <taxon>Xylariomycetidae</taxon>
        <taxon>Amphisphaeriales</taxon>
        <taxon>Sporocadaceae</taxon>
        <taxon>Seiridium</taxon>
    </lineage>
</organism>
<sequence length="548" mass="58590">MSTVAEAPVYPVLKGKVAIITGGIQGMGRATAEVFLKAEAKVVIADVQAGKGEATATELSKFGDVTFIQTDISNSEQVQNLIAKTVEKYGRLDCAVNNAALTPDSTPLVDFDEDYWNKLVGINLTGTALCCKYEMRQMIKDGTKGSIVNIASINAFRPQPNMPAYTSSKHALIGLTKHASSEGGPKGIRVNAIAPGAISSDMSAAALEIIGVTEEEFAKGIGAAIVRDLASRGCNVIINYVAEKSTDVARELAQELERNYDVKAIPVEADISKKDQCTVITDGAQKHFADSVTGKGQSDIIVHNAGILYLVPIEDVVEDEFHKIYAVNFLASTPRWILHTTLFSGTKGALEAMARVWCRELAERATVNTINPGPVMTNMYLSAPEEVKKGLALWNPLTPPAPVLVSGSPCNLASALFGVSMLSLAVAYMNVVLLDRVGRVRLLIIGGIGSAVILRLIAALIKTYLGTDHFAGIDVTVAFYFIFGSFFASIIYEGSTIANASFFGNAIAYSASVFVALNSIGWKFYLEFVAVTFASTLVSCSTSLRRRT</sequence>
<feature type="transmembrane region" description="Helical" evidence="4">
    <location>
        <begin position="499"/>
        <end position="518"/>
    </location>
</feature>
<feature type="transmembrane region" description="Helical" evidence="4">
    <location>
        <begin position="473"/>
        <end position="492"/>
    </location>
</feature>
<proteinExistence type="inferred from homology"/>
<evidence type="ECO:0000313" key="6">
    <source>
        <dbReference type="Proteomes" id="UP001465668"/>
    </source>
</evidence>
<dbReference type="InterPro" id="IPR036291">
    <property type="entry name" value="NAD(P)-bd_dom_sf"/>
</dbReference>
<keyword evidence="4" id="KW-0472">Membrane</keyword>
<evidence type="ECO:0000256" key="4">
    <source>
        <dbReference type="SAM" id="Phobius"/>
    </source>
</evidence>
<dbReference type="PRINTS" id="PR00081">
    <property type="entry name" value="GDHRDH"/>
</dbReference>
<keyword evidence="4" id="KW-1133">Transmembrane helix</keyword>
<dbReference type="PANTHER" id="PTHR24321">
    <property type="entry name" value="DEHYDROGENASES, SHORT CHAIN"/>
    <property type="match status" value="1"/>
</dbReference>
<dbReference type="CDD" id="cd05233">
    <property type="entry name" value="SDR_c"/>
    <property type="match status" value="1"/>
</dbReference>
<evidence type="ECO:0000256" key="1">
    <source>
        <dbReference type="ARBA" id="ARBA00006484"/>
    </source>
</evidence>
<keyword evidence="2" id="KW-0521">NADP</keyword>
<dbReference type="Pfam" id="PF00106">
    <property type="entry name" value="adh_short"/>
    <property type="match status" value="2"/>
</dbReference>
<evidence type="ECO:0000256" key="3">
    <source>
        <dbReference type="ARBA" id="ARBA00023002"/>
    </source>
</evidence>